<reference evidence="1 2" key="1">
    <citation type="submission" date="2019-06" db="EMBL/GenBank/DDBJ databases">
        <title>Genomic Encyclopedia of Archaeal and Bacterial Type Strains, Phase II (KMG-II): from individual species to whole genera.</title>
        <authorList>
            <person name="Goeker M."/>
        </authorList>
    </citation>
    <scope>NUCLEOTIDE SEQUENCE [LARGE SCALE GENOMIC DNA]</scope>
    <source>
        <strain evidence="1 2">DSM 18423</strain>
    </source>
</reference>
<dbReference type="EMBL" id="VFPT01000001">
    <property type="protein sequence ID" value="TQM93801.1"/>
    <property type="molecule type" value="Genomic_DNA"/>
</dbReference>
<evidence type="ECO:0000313" key="2">
    <source>
        <dbReference type="Proteomes" id="UP000320582"/>
    </source>
</evidence>
<evidence type="ECO:0000313" key="1">
    <source>
        <dbReference type="EMBL" id="TQM93801.1"/>
    </source>
</evidence>
<comment type="caution">
    <text evidence="1">The sequence shown here is derived from an EMBL/GenBank/DDBJ whole genome shotgun (WGS) entry which is preliminary data.</text>
</comment>
<sequence>MFASGHGLFPKHAASMKHGDMVPWMKKIVMGLRLGLCRLIERVHAQCAPVPENSPHSPKTRMVSAQFGGDSYAKDRSISFIFTCQNVPESQRRWLKYFVRSTLA</sequence>
<protein>
    <submittedName>
        <fullName evidence="1">Uncharacterized protein</fullName>
    </submittedName>
</protein>
<dbReference type="Proteomes" id="UP000320582">
    <property type="component" value="Unassembled WGS sequence"/>
</dbReference>
<keyword evidence="2" id="KW-1185">Reference proteome</keyword>
<dbReference type="AlphaFoldDB" id="A0A543KFF3"/>
<name>A0A543KFF3_9RHOB</name>
<gene>
    <name evidence="1" type="ORF">BD293_2451</name>
</gene>
<accession>A0A543KFF3</accession>
<proteinExistence type="predicted"/>
<organism evidence="1 2">
    <name type="scientific">Roseinatronobacter monicus</name>
    <dbReference type="NCBI Taxonomy" id="393481"/>
    <lineage>
        <taxon>Bacteria</taxon>
        <taxon>Pseudomonadati</taxon>
        <taxon>Pseudomonadota</taxon>
        <taxon>Alphaproteobacteria</taxon>
        <taxon>Rhodobacterales</taxon>
        <taxon>Paracoccaceae</taxon>
        <taxon>Roseinatronobacter</taxon>
    </lineage>
</organism>